<dbReference type="AlphaFoldDB" id="A0A9X2P612"/>
<gene>
    <name evidence="2" type="ORF">NU887_03860</name>
</gene>
<keyword evidence="3" id="KW-1185">Reference proteome</keyword>
<evidence type="ECO:0000256" key="1">
    <source>
        <dbReference type="SAM" id="Phobius"/>
    </source>
</evidence>
<organism evidence="2 3">
    <name type="scientific">Aquiflexum gelatinilyticum</name>
    <dbReference type="NCBI Taxonomy" id="2961943"/>
    <lineage>
        <taxon>Bacteria</taxon>
        <taxon>Pseudomonadati</taxon>
        <taxon>Bacteroidota</taxon>
        <taxon>Cytophagia</taxon>
        <taxon>Cytophagales</taxon>
        <taxon>Cyclobacteriaceae</taxon>
        <taxon>Aquiflexum</taxon>
    </lineage>
</organism>
<name>A0A9X2P612_9BACT</name>
<comment type="caution">
    <text evidence="2">The sequence shown here is derived from an EMBL/GenBank/DDBJ whole genome shotgun (WGS) entry which is preliminary data.</text>
</comment>
<proteinExistence type="predicted"/>
<evidence type="ECO:0000313" key="3">
    <source>
        <dbReference type="Proteomes" id="UP001142175"/>
    </source>
</evidence>
<dbReference type="Proteomes" id="UP001142175">
    <property type="component" value="Unassembled WGS sequence"/>
</dbReference>
<sequence length="109" mass="12540">MEVYKHGKIVKMQIIDIPNSCLGTKSNYNMIVSYENLNFIKRISGNYCEAHNVGDIEELKYLNGSNIVLFPYENPRSKFYSVAFLGLVGLGILIWYGFLKKPLINSRDR</sequence>
<reference evidence="2" key="1">
    <citation type="submission" date="2022-08" db="EMBL/GenBank/DDBJ databases">
        <authorList>
            <person name="Zhang D."/>
        </authorList>
    </citation>
    <scope>NUCLEOTIDE SEQUENCE</scope>
    <source>
        <strain evidence="2">XJ19-11</strain>
    </source>
</reference>
<evidence type="ECO:0000313" key="2">
    <source>
        <dbReference type="EMBL" id="MCR9014157.1"/>
    </source>
</evidence>
<keyword evidence="1" id="KW-0472">Membrane</keyword>
<dbReference type="EMBL" id="JANSUY010000001">
    <property type="protein sequence ID" value="MCR9014157.1"/>
    <property type="molecule type" value="Genomic_DNA"/>
</dbReference>
<keyword evidence="1" id="KW-0812">Transmembrane</keyword>
<feature type="transmembrane region" description="Helical" evidence="1">
    <location>
        <begin position="79"/>
        <end position="99"/>
    </location>
</feature>
<accession>A0A9X2P612</accession>
<keyword evidence="1" id="KW-1133">Transmembrane helix</keyword>
<dbReference type="RefSeq" id="WP_258422030.1">
    <property type="nucleotide sequence ID" value="NZ_JANSUY010000001.1"/>
</dbReference>
<protein>
    <submittedName>
        <fullName evidence="2">Uncharacterized protein</fullName>
    </submittedName>
</protein>